<keyword evidence="6" id="KW-0808">Transferase</keyword>
<keyword evidence="6" id="KW-0046">Antibiotic resistance</keyword>
<keyword evidence="4 6" id="KW-1133">Transmembrane helix</keyword>
<evidence type="ECO:0000256" key="4">
    <source>
        <dbReference type="ARBA" id="ARBA00022989"/>
    </source>
</evidence>
<dbReference type="EC" id="2.3.2.3" evidence="6"/>
<keyword evidence="6" id="KW-0443">Lipid metabolism</keyword>
<comment type="caution">
    <text evidence="7">The sequence shown here is derived from an EMBL/GenBank/DDBJ whole genome shotgun (WGS) entry which is preliminary data.</text>
</comment>
<comment type="subcellular location">
    <subcellularLocation>
        <location evidence="1 6">Cell membrane</location>
        <topology evidence="1 6">Multi-pass membrane protein</topology>
    </subcellularLocation>
</comment>
<dbReference type="EMBL" id="JAJEQX010000002">
    <property type="protein sequence ID" value="MCC2253234.1"/>
    <property type="molecule type" value="Genomic_DNA"/>
</dbReference>
<protein>
    <recommendedName>
        <fullName evidence="6">Phosphatidylglycerol lysyltransferase</fullName>
        <ecNumber evidence="6">2.3.2.3</ecNumber>
    </recommendedName>
    <alternativeName>
        <fullName evidence="6">Lysylphosphatidylglycerol synthase</fullName>
    </alternativeName>
</protein>
<keyword evidence="2" id="KW-1003">Cell membrane</keyword>
<evidence type="ECO:0000313" key="8">
    <source>
        <dbReference type="Proteomes" id="UP001198151"/>
    </source>
</evidence>
<proteinExistence type="inferred from homology"/>
<evidence type="ECO:0000256" key="1">
    <source>
        <dbReference type="ARBA" id="ARBA00004651"/>
    </source>
</evidence>
<feature type="transmembrane region" description="Helical" evidence="6">
    <location>
        <begin position="323"/>
        <end position="340"/>
    </location>
</feature>
<evidence type="ECO:0000256" key="6">
    <source>
        <dbReference type="RuleBase" id="RU363042"/>
    </source>
</evidence>
<dbReference type="NCBIfam" id="TIGR00374">
    <property type="entry name" value="flippase-like domain"/>
    <property type="match status" value="1"/>
</dbReference>
<comment type="similarity">
    <text evidence="6">Belongs to the LPG synthase family.</text>
</comment>
<reference evidence="7 8" key="1">
    <citation type="submission" date="2021-10" db="EMBL/GenBank/DDBJ databases">
        <title>Anaerobic single-cell dispensing facilitates the cultivation of human gut bacteria.</title>
        <authorList>
            <person name="Afrizal A."/>
        </authorList>
    </citation>
    <scope>NUCLEOTIDE SEQUENCE [LARGE SCALE GENOMIC DNA]</scope>
    <source>
        <strain evidence="7 8">CLA-AA-H200</strain>
    </source>
</reference>
<feature type="transmembrane region" description="Helical" evidence="6">
    <location>
        <begin position="125"/>
        <end position="149"/>
    </location>
</feature>
<feature type="transmembrane region" description="Helical" evidence="6">
    <location>
        <begin position="268"/>
        <end position="285"/>
    </location>
</feature>
<evidence type="ECO:0000256" key="5">
    <source>
        <dbReference type="ARBA" id="ARBA00023136"/>
    </source>
</evidence>
<dbReference type="Proteomes" id="UP001198151">
    <property type="component" value="Unassembled WGS sequence"/>
</dbReference>
<dbReference type="PANTHER" id="PTHR37693">
    <property type="entry name" value="PHOSPHATIDYLGLYCEROL LYSYLTRANSFERASE"/>
    <property type="match status" value="1"/>
</dbReference>
<feature type="transmembrane region" description="Helical" evidence="6">
    <location>
        <begin position="236"/>
        <end position="256"/>
    </location>
</feature>
<evidence type="ECO:0000256" key="2">
    <source>
        <dbReference type="ARBA" id="ARBA00022475"/>
    </source>
</evidence>
<name>A0ABS8FUC5_9FIRM</name>
<dbReference type="InterPro" id="IPR022791">
    <property type="entry name" value="L-PG_synthase/AglD"/>
</dbReference>
<organism evidence="7 8">
    <name type="scientific">Ruminococcus turbiniformis</name>
    <dbReference type="NCBI Taxonomy" id="2881258"/>
    <lineage>
        <taxon>Bacteria</taxon>
        <taxon>Bacillati</taxon>
        <taxon>Bacillota</taxon>
        <taxon>Clostridia</taxon>
        <taxon>Eubacteriales</taxon>
        <taxon>Oscillospiraceae</taxon>
        <taxon>Ruminococcus</taxon>
    </lineage>
</organism>
<comment type="catalytic activity">
    <reaction evidence="6">
        <text>L-lysyl-tRNA(Lys) + a 1,2-diacyl-sn-glycero-3-phospho-(1'-sn-glycerol) = a 1,2-diacyl-sn-glycero-3-phospho-1'-(3'-O-L-lysyl)-sn-glycerol + tRNA(Lys)</text>
        <dbReference type="Rhea" id="RHEA:10668"/>
        <dbReference type="Rhea" id="RHEA-COMP:9696"/>
        <dbReference type="Rhea" id="RHEA-COMP:9697"/>
        <dbReference type="ChEBI" id="CHEBI:64716"/>
        <dbReference type="ChEBI" id="CHEBI:75792"/>
        <dbReference type="ChEBI" id="CHEBI:78442"/>
        <dbReference type="ChEBI" id="CHEBI:78529"/>
        <dbReference type="EC" id="2.3.2.3"/>
    </reaction>
</comment>
<comment type="function">
    <text evidence="6">Catalyzes the transfer of a lysyl group from L-lysyl-tRNA(Lys) to membrane-bound phosphatidylglycerol (PG), which produces lysylphosphatidylglycerol (LPG), a major component of the bacterial membrane with a positive net charge. LPG synthesis contributes to bacterial virulence as it is involved in the resistance mechanism against cationic antimicrobial peptides (CAMP) produces by the host's immune system (defensins, cathelicidins) and by the competing microorganisms.</text>
</comment>
<evidence type="ECO:0000313" key="7">
    <source>
        <dbReference type="EMBL" id="MCC2253234.1"/>
    </source>
</evidence>
<dbReference type="PANTHER" id="PTHR37693:SF1">
    <property type="entry name" value="INTEGRAL MEMBRANE PROTEIN"/>
    <property type="match status" value="1"/>
</dbReference>
<accession>A0ABS8FUC5</accession>
<keyword evidence="5 6" id="KW-0472">Membrane</keyword>
<gene>
    <name evidence="6" type="primary">mprF</name>
    <name evidence="7" type="ORF">LKD70_02045</name>
</gene>
<keyword evidence="3 6" id="KW-0812">Transmembrane</keyword>
<dbReference type="RefSeq" id="WP_227706384.1">
    <property type="nucleotide sequence ID" value="NZ_JAJEQX010000002.1"/>
</dbReference>
<sequence>MSVKKRMFQAALFLLIMFLTFYTLFSGRNLAEIGRCVMKMSPWYLAAAVGLALFFVCAEGFMIWYLLRAMKAKKDGGKASSLFRCIQYSFIGFFYSGITPSATGGQPVQLYYMNRDGNRGSDSTVVLMTVAVVYKFVLVVMGFGILLFWSGPLRSELGSYFPLYLLGLSLNVVLVFLILGVMLFPKVILKAALFFERLFIRMNIWKTSGEREEKIRDFIDSYQSAVTWLRGHRGKLLCVTFVTVLQRSSVFVLTYMVYLGFGLSGTDALRVILLQASVYIAVDMLPLPGAQGITELMYQTVFANVFTGSYLIPSMLVSRGVNFYFLLIVSLGVVLANRFVKSGPRLKASLSSEGQARFSQRPE</sequence>
<evidence type="ECO:0000256" key="3">
    <source>
        <dbReference type="ARBA" id="ARBA00022692"/>
    </source>
</evidence>
<keyword evidence="8" id="KW-1185">Reference proteome</keyword>
<feature type="transmembrane region" description="Helical" evidence="6">
    <location>
        <begin position="42"/>
        <end position="67"/>
    </location>
</feature>
<feature type="transmembrane region" description="Helical" evidence="6">
    <location>
        <begin position="161"/>
        <end position="184"/>
    </location>
</feature>
<dbReference type="Pfam" id="PF03706">
    <property type="entry name" value="LPG_synthase_TM"/>
    <property type="match status" value="1"/>
</dbReference>